<evidence type="ECO:0000313" key="5">
    <source>
        <dbReference type="Proteomes" id="UP000238701"/>
    </source>
</evidence>
<dbReference type="InterPro" id="IPR036188">
    <property type="entry name" value="FAD/NAD-bd_sf"/>
</dbReference>
<dbReference type="PANTHER" id="PTHR13847:SF287">
    <property type="entry name" value="FAD-DEPENDENT OXIDOREDUCTASE DOMAIN-CONTAINING PROTEIN 1"/>
    <property type="match status" value="1"/>
</dbReference>
<accession>A0A2U3L3Z5</accession>
<dbReference type="AlphaFoldDB" id="A0A2U3L3Z5"/>
<evidence type="ECO:0000256" key="1">
    <source>
        <dbReference type="ARBA" id="ARBA00023002"/>
    </source>
</evidence>
<feature type="domain" description="FAD dependent oxidoreductase" evidence="3">
    <location>
        <begin position="16"/>
        <end position="364"/>
    </location>
</feature>
<dbReference type="EMBL" id="OMOD01000163">
    <property type="protein sequence ID" value="SPF46622.1"/>
    <property type="molecule type" value="Genomic_DNA"/>
</dbReference>
<dbReference type="OrthoDB" id="9794226at2"/>
<dbReference type="Gene3D" id="3.30.9.10">
    <property type="entry name" value="D-Amino Acid Oxidase, subunit A, domain 2"/>
    <property type="match status" value="1"/>
</dbReference>
<evidence type="ECO:0000256" key="2">
    <source>
        <dbReference type="SAM" id="Phobius"/>
    </source>
</evidence>
<organism evidence="4 5">
    <name type="scientific">Candidatus Sulfotelmatobacter kueseliae</name>
    <dbReference type="NCBI Taxonomy" id="2042962"/>
    <lineage>
        <taxon>Bacteria</taxon>
        <taxon>Pseudomonadati</taxon>
        <taxon>Acidobacteriota</taxon>
        <taxon>Terriglobia</taxon>
        <taxon>Terriglobales</taxon>
        <taxon>Candidatus Korobacteraceae</taxon>
        <taxon>Candidatus Sulfotelmatobacter</taxon>
    </lineage>
</organism>
<sequence>MSSAREHSNSLPKTADIVILGAGVMGASIAFHLARRKAGKIVLIEKDHFGRGSSGRSSALIRMHYSFAREVQLALVSLRMFENWQEIVGQPGDFHRTGFVRIALPNETERLKLNVQMQRDLGVNVTLIDRDQLRALEPDWNVDEAELAAYEPDSGYGDGAAVAGDFLSAARDMGAQYFSRTQATAFLVESGHVRGVVTDQGTIAAPTVISAIGLWTKPLFQPIGCDLPIECEFHQVAILRKPPDVRGLGCACIDSVTATYFRPDAQDKFLVGDFHGTRPVDPDNFPQSASGESLEELIERACRRIPKLSRAEVMRGVTGVYDMTPDSRPLLGEIPGVGGLYVCAGFSGMGFKISPAIGLVMSELVLDGEGKTVDITVFRPNRFAENQPIEAENEYADF</sequence>
<dbReference type="SUPFAM" id="SSF51905">
    <property type="entry name" value="FAD/NAD(P)-binding domain"/>
    <property type="match status" value="1"/>
</dbReference>
<dbReference type="Proteomes" id="UP000238701">
    <property type="component" value="Unassembled WGS sequence"/>
</dbReference>
<evidence type="ECO:0000259" key="3">
    <source>
        <dbReference type="Pfam" id="PF01266"/>
    </source>
</evidence>
<reference evidence="5" key="1">
    <citation type="submission" date="2018-02" db="EMBL/GenBank/DDBJ databases">
        <authorList>
            <person name="Hausmann B."/>
        </authorList>
    </citation>
    <scope>NUCLEOTIDE SEQUENCE [LARGE SCALE GENOMIC DNA]</scope>
    <source>
        <strain evidence="5">Peat soil MAG SbA1</strain>
    </source>
</reference>
<dbReference type="GO" id="GO:0005737">
    <property type="term" value="C:cytoplasm"/>
    <property type="evidence" value="ECO:0007669"/>
    <property type="project" value="TreeGrafter"/>
</dbReference>
<dbReference type="Pfam" id="PF01266">
    <property type="entry name" value="DAO"/>
    <property type="match status" value="1"/>
</dbReference>
<keyword evidence="2" id="KW-0472">Membrane</keyword>
<dbReference type="InterPro" id="IPR006076">
    <property type="entry name" value="FAD-dep_OxRdtase"/>
</dbReference>
<keyword evidence="1" id="KW-0560">Oxidoreductase</keyword>
<protein>
    <recommendedName>
        <fullName evidence="3">FAD dependent oxidoreductase domain-containing protein</fullName>
    </recommendedName>
</protein>
<dbReference type="Gene3D" id="3.50.50.60">
    <property type="entry name" value="FAD/NAD(P)-binding domain"/>
    <property type="match status" value="1"/>
</dbReference>
<gene>
    <name evidence="4" type="ORF">SBA1_670028</name>
</gene>
<proteinExistence type="predicted"/>
<name>A0A2U3L3Z5_9BACT</name>
<dbReference type="PANTHER" id="PTHR13847">
    <property type="entry name" value="SARCOSINE DEHYDROGENASE-RELATED"/>
    <property type="match status" value="1"/>
</dbReference>
<keyword evidence="2" id="KW-1133">Transmembrane helix</keyword>
<dbReference type="GO" id="GO:0016491">
    <property type="term" value="F:oxidoreductase activity"/>
    <property type="evidence" value="ECO:0007669"/>
    <property type="project" value="UniProtKB-KW"/>
</dbReference>
<feature type="transmembrane region" description="Helical" evidence="2">
    <location>
        <begin position="17"/>
        <end position="34"/>
    </location>
</feature>
<keyword evidence="2" id="KW-0812">Transmembrane</keyword>
<evidence type="ECO:0000313" key="4">
    <source>
        <dbReference type="EMBL" id="SPF46622.1"/>
    </source>
</evidence>